<dbReference type="GO" id="GO:0005886">
    <property type="term" value="C:plasma membrane"/>
    <property type="evidence" value="ECO:0007669"/>
    <property type="project" value="UniProtKB-SubCell"/>
</dbReference>
<sequence>MNPLKGIVQIPRSILIQFIIAAFLMGVAVVGQSYGIVLTVDRIFLKEQPFEAVIPLLLVVLGMLLLRVAVTYWNGRLGTTLSAHMKQALREALVAKYTGRSVEMMLQGQAGQKVSVLLDAVDEMDSYYSQYLPKVVQTTIVPLMVLIAAFSYDWITGLVMMITAPFIPLFYIIIGIMTQKRADAQLEKMTAFSGTFLDTLQGLTTLKLFGRAKRQRDVIEKSSLDFRDATLTVLKLAFLSSLMLEFISMLSMGMIALEVSLRLILFQSITFIPAFLMLVLAPEYYLALKEMGAAFHTGRGSVAAAKQIAAELTADDRPVAFGQSELAMNRPPRIVLDEVDFTYQEGRFALQDVTLAIEPYQKVALIGRSGAGKSTVLQLIAGLVDPKEGRILLDGIERSQIEEASWFRQLSYISQHPYLYAGTLAENIAIGELRQATPEEIFEAAQAAGLEELIATLPEGIDTVIGEGGRGLSGGEKQRVALARAFLKRPNVIVFDEPTTGLDVKTERLLQQAIEQLGQTATVVTVAHRLHTIERSDQIVVLDGGRIVDRGTHDELLGRDSEYARMRSVQRGEETR</sequence>
<gene>
    <name evidence="12" type="ORF">AS033_10220</name>
</gene>
<protein>
    <submittedName>
        <fullName evidence="12">ABC transporter ATP-binding protein</fullName>
    </submittedName>
</protein>
<dbReference type="RefSeq" id="WP_058265437.1">
    <property type="nucleotide sequence ID" value="NZ_FMYN01000003.1"/>
</dbReference>
<dbReference type="FunFam" id="3.40.50.300:FF:000221">
    <property type="entry name" value="Multidrug ABC transporter ATP-binding protein"/>
    <property type="match status" value="1"/>
</dbReference>
<feature type="domain" description="ABC transporter" evidence="10">
    <location>
        <begin position="334"/>
        <end position="569"/>
    </location>
</feature>
<keyword evidence="5" id="KW-0547">Nucleotide-binding</keyword>
<dbReference type="InterPro" id="IPR014216">
    <property type="entry name" value="ABC_transptr_CydD"/>
</dbReference>
<dbReference type="CDD" id="cd18584">
    <property type="entry name" value="ABC_6TM_AarD_CydD"/>
    <property type="match status" value="1"/>
</dbReference>
<feature type="transmembrane region" description="Helical" evidence="9">
    <location>
        <begin position="14"/>
        <end position="40"/>
    </location>
</feature>
<evidence type="ECO:0000256" key="9">
    <source>
        <dbReference type="SAM" id="Phobius"/>
    </source>
</evidence>
<evidence type="ECO:0000256" key="4">
    <source>
        <dbReference type="ARBA" id="ARBA00022692"/>
    </source>
</evidence>
<dbReference type="InterPro" id="IPR039421">
    <property type="entry name" value="Type_1_exporter"/>
</dbReference>
<dbReference type="GO" id="GO:0016887">
    <property type="term" value="F:ATP hydrolysis activity"/>
    <property type="evidence" value="ECO:0007669"/>
    <property type="project" value="InterPro"/>
</dbReference>
<feature type="domain" description="ABC transmembrane type-1" evidence="11">
    <location>
        <begin position="19"/>
        <end position="300"/>
    </location>
</feature>
<dbReference type="GO" id="GO:0005524">
    <property type="term" value="F:ATP binding"/>
    <property type="evidence" value="ECO:0007669"/>
    <property type="project" value="UniProtKB-KW"/>
</dbReference>
<dbReference type="NCBIfam" id="TIGR02857">
    <property type="entry name" value="CydD"/>
    <property type="match status" value="1"/>
</dbReference>
<dbReference type="Proteomes" id="UP000053797">
    <property type="component" value="Unassembled WGS sequence"/>
</dbReference>
<evidence type="ECO:0000256" key="6">
    <source>
        <dbReference type="ARBA" id="ARBA00022840"/>
    </source>
</evidence>
<evidence type="ECO:0000256" key="1">
    <source>
        <dbReference type="ARBA" id="ARBA00004651"/>
    </source>
</evidence>
<name>A0A0V8GEY1_9BACL</name>
<evidence type="ECO:0000256" key="7">
    <source>
        <dbReference type="ARBA" id="ARBA00022989"/>
    </source>
</evidence>
<keyword evidence="8 9" id="KW-0472">Membrane</keyword>
<dbReference type="PANTHER" id="PTHR24221:SF590">
    <property type="entry name" value="COMPONENT LINKED WITH THE ASSEMBLY OF CYTOCHROME' TRANSPORT TRANSMEMBRANE ATP-BINDING PROTEIN ABC TRANSPORTER CYDD-RELATED"/>
    <property type="match status" value="1"/>
</dbReference>
<organism evidence="12 13">
    <name type="scientific">Exiguobacterium indicum</name>
    <dbReference type="NCBI Taxonomy" id="296995"/>
    <lineage>
        <taxon>Bacteria</taxon>
        <taxon>Bacillati</taxon>
        <taxon>Bacillota</taxon>
        <taxon>Bacilli</taxon>
        <taxon>Bacillales</taxon>
        <taxon>Bacillales Family XII. Incertae Sedis</taxon>
        <taxon>Exiguobacterium</taxon>
    </lineage>
</organism>
<feature type="transmembrane region" description="Helical" evidence="9">
    <location>
        <begin position="157"/>
        <end position="177"/>
    </location>
</feature>
<dbReference type="GO" id="GO:0042883">
    <property type="term" value="P:cysteine transport"/>
    <property type="evidence" value="ECO:0007669"/>
    <property type="project" value="InterPro"/>
</dbReference>
<evidence type="ECO:0000256" key="8">
    <source>
        <dbReference type="ARBA" id="ARBA00023136"/>
    </source>
</evidence>
<evidence type="ECO:0000313" key="12">
    <source>
        <dbReference type="EMBL" id="KSU48698.1"/>
    </source>
</evidence>
<dbReference type="Pfam" id="PF00664">
    <property type="entry name" value="ABC_membrane"/>
    <property type="match status" value="1"/>
</dbReference>
<keyword evidence="3" id="KW-1003">Cell membrane</keyword>
<dbReference type="InterPro" id="IPR011527">
    <property type="entry name" value="ABC1_TM_dom"/>
</dbReference>
<reference evidence="12 13" key="1">
    <citation type="journal article" date="2015" name="Int. J. Syst. Evol. Microbiol.">
        <title>Exiguobacterium enclense sp. nov., isolated from sediment.</title>
        <authorList>
            <person name="Dastager S.G."/>
            <person name="Mawlankar R."/>
            <person name="Sonalkar V.V."/>
            <person name="Thorat M.N."/>
            <person name="Mual P."/>
            <person name="Verma A."/>
            <person name="Krishnamurthi S."/>
            <person name="Tang S.K."/>
            <person name="Li W.J."/>
        </authorList>
    </citation>
    <scope>NUCLEOTIDE SEQUENCE [LARGE SCALE GENOMIC DNA]</scope>
    <source>
        <strain evidence="12 13">NIO-1109</strain>
    </source>
</reference>
<keyword evidence="2" id="KW-0813">Transport</keyword>
<dbReference type="GO" id="GO:0140359">
    <property type="term" value="F:ABC-type transporter activity"/>
    <property type="evidence" value="ECO:0007669"/>
    <property type="project" value="InterPro"/>
</dbReference>
<dbReference type="InterPro" id="IPR003593">
    <property type="entry name" value="AAA+_ATPase"/>
</dbReference>
<dbReference type="PROSITE" id="PS00211">
    <property type="entry name" value="ABC_TRANSPORTER_1"/>
    <property type="match status" value="1"/>
</dbReference>
<keyword evidence="4 9" id="KW-0812">Transmembrane</keyword>
<accession>A0A0V8GEY1</accession>
<keyword evidence="7 9" id="KW-1133">Transmembrane helix</keyword>
<dbReference type="InterPro" id="IPR003439">
    <property type="entry name" value="ABC_transporter-like_ATP-bd"/>
</dbReference>
<dbReference type="PROSITE" id="PS50893">
    <property type="entry name" value="ABC_TRANSPORTER_2"/>
    <property type="match status" value="1"/>
</dbReference>
<evidence type="ECO:0000313" key="13">
    <source>
        <dbReference type="Proteomes" id="UP000053797"/>
    </source>
</evidence>
<dbReference type="EMBL" id="LNQL01000003">
    <property type="protein sequence ID" value="KSU48698.1"/>
    <property type="molecule type" value="Genomic_DNA"/>
</dbReference>
<evidence type="ECO:0000259" key="11">
    <source>
        <dbReference type="PROSITE" id="PS50929"/>
    </source>
</evidence>
<dbReference type="InterPro" id="IPR036640">
    <property type="entry name" value="ABC1_TM_sf"/>
</dbReference>
<dbReference type="PANTHER" id="PTHR24221">
    <property type="entry name" value="ATP-BINDING CASSETTE SUB-FAMILY B"/>
    <property type="match status" value="1"/>
</dbReference>
<keyword evidence="6 12" id="KW-0067">ATP-binding</keyword>
<evidence type="ECO:0000256" key="2">
    <source>
        <dbReference type="ARBA" id="ARBA00022448"/>
    </source>
</evidence>
<dbReference type="Gene3D" id="3.40.50.300">
    <property type="entry name" value="P-loop containing nucleotide triphosphate hydrolases"/>
    <property type="match status" value="1"/>
</dbReference>
<comment type="caution">
    <text evidence="12">The sequence shown here is derived from an EMBL/GenBank/DDBJ whole genome shotgun (WGS) entry which is preliminary data.</text>
</comment>
<comment type="subcellular location">
    <subcellularLocation>
        <location evidence="1">Cell membrane</location>
        <topology evidence="1">Multi-pass membrane protein</topology>
    </subcellularLocation>
</comment>
<evidence type="ECO:0000256" key="5">
    <source>
        <dbReference type="ARBA" id="ARBA00022741"/>
    </source>
</evidence>
<proteinExistence type="predicted"/>
<dbReference type="Gene3D" id="1.20.1560.10">
    <property type="entry name" value="ABC transporter type 1, transmembrane domain"/>
    <property type="match status" value="1"/>
</dbReference>
<dbReference type="SUPFAM" id="SSF90123">
    <property type="entry name" value="ABC transporter transmembrane region"/>
    <property type="match status" value="1"/>
</dbReference>
<dbReference type="AlphaFoldDB" id="A0A0V8GEY1"/>
<dbReference type="PROSITE" id="PS50929">
    <property type="entry name" value="ABC_TM1F"/>
    <property type="match status" value="1"/>
</dbReference>
<feature type="transmembrane region" description="Helical" evidence="9">
    <location>
        <begin position="263"/>
        <end position="281"/>
    </location>
</feature>
<feature type="transmembrane region" description="Helical" evidence="9">
    <location>
        <begin position="52"/>
        <end position="73"/>
    </location>
</feature>
<dbReference type="OrthoDB" id="9806127at2"/>
<dbReference type="SMART" id="SM00382">
    <property type="entry name" value="AAA"/>
    <property type="match status" value="1"/>
</dbReference>
<dbReference type="SUPFAM" id="SSF52540">
    <property type="entry name" value="P-loop containing nucleoside triphosphate hydrolases"/>
    <property type="match status" value="1"/>
</dbReference>
<dbReference type="InterPro" id="IPR027417">
    <property type="entry name" value="P-loop_NTPase"/>
</dbReference>
<dbReference type="Pfam" id="PF00005">
    <property type="entry name" value="ABC_tran"/>
    <property type="match status" value="1"/>
</dbReference>
<dbReference type="InterPro" id="IPR017871">
    <property type="entry name" value="ABC_transporter-like_CS"/>
</dbReference>
<evidence type="ECO:0000259" key="10">
    <source>
        <dbReference type="PROSITE" id="PS50893"/>
    </source>
</evidence>
<evidence type="ECO:0000256" key="3">
    <source>
        <dbReference type="ARBA" id="ARBA00022475"/>
    </source>
</evidence>